<protein>
    <recommendedName>
        <fullName evidence="5">CENP-V/GFA domain-containing protein</fullName>
    </recommendedName>
</protein>
<keyword evidence="2" id="KW-0479">Metal-binding</keyword>
<feature type="domain" description="CENP-V/GFA" evidence="5">
    <location>
        <begin position="5"/>
        <end position="124"/>
    </location>
</feature>
<dbReference type="Pfam" id="PF04828">
    <property type="entry name" value="GFA"/>
    <property type="match status" value="1"/>
</dbReference>
<name>A0A366E5Z2_9HYPH</name>
<dbReference type="OrthoDB" id="9807246at2"/>
<keyword evidence="4" id="KW-0456">Lyase</keyword>
<dbReference type="InterPro" id="IPR011057">
    <property type="entry name" value="Mss4-like_sf"/>
</dbReference>
<dbReference type="Gene3D" id="3.90.1590.10">
    <property type="entry name" value="glutathione-dependent formaldehyde- activating enzyme (gfa)"/>
    <property type="match status" value="1"/>
</dbReference>
<dbReference type="AlphaFoldDB" id="A0A366E5Z2"/>
<dbReference type="PANTHER" id="PTHR33337:SF40">
    <property type="entry name" value="CENP-V_GFA DOMAIN-CONTAINING PROTEIN-RELATED"/>
    <property type="match status" value="1"/>
</dbReference>
<dbReference type="PROSITE" id="PS51891">
    <property type="entry name" value="CENP_V_GFA"/>
    <property type="match status" value="1"/>
</dbReference>
<accession>A0A366E5Z2</accession>
<dbReference type="RefSeq" id="WP_113943733.1">
    <property type="nucleotide sequence ID" value="NZ_JBHEEG010000002.1"/>
</dbReference>
<gene>
    <name evidence="6" type="ORF">DFR47_102572</name>
</gene>
<sequence>MMKTYRGGCLCGSIRFEATGDPLKLKPHSCCCKNCQQHTGALTAVWVEFAAQAVHWTGEGGEPATYRSSHYSQRAFCSACGSSIGAIDDEPVIALLLGCFDDNNQPEFAPEYTSFEDMKPDWWHPDRR</sequence>
<dbReference type="InterPro" id="IPR006913">
    <property type="entry name" value="CENP-V/GFA"/>
</dbReference>
<keyword evidence="3" id="KW-0862">Zinc</keyword>
<evidence type="ECO:0000256" key="4">
    <source>
        <dbReference type="ARBA" id="ARBA00023239"/>
    </source>
</evidence>
<organism evidence="6 7">
    <name type="scientific">Pseudochrobactrum asaccharolyticum</name>
    <dbReference type="NCBI Taxonomy" id="354351"/>
    <lineage>
        <taxon>Bacteria</taxon>
        <taxon>Pseudomonadati</taxon>
        <taxon>Pseudomonadota</taxon>
        <taxon>Alphaproteobacteria</taxon>
        <taxon>Hyphomicrobiales</taxon>
        <taxon>Brucellaceae</taxon>
        <taxon>Pseudochrobactrum</taxon>
    </lineage>
</organism>
<dbReference type="EMBL" id="QNRH01000002">
    <property type="protein sequence ID" value="RBO97783.1"/>
    <property type="molecule type" value="Genomic_DNA"/>
</dbReference>
<dbReference type="GO" id="GO:0046872">
    <property type="term" value="F:metal ion binding"/>
    <property type="evidence" value="ECO:0007669"/>
    <property type="project" value="UniProtKB-KW"/>
</dbReference>
<evidence type="ECO:0000313" key="7">
    <source>
        <dbReference type="Proteomes" id="UP000252893"/>
    </source>
</evidence>
<proteinExistence type="inferred from homology"/>
<dbReference type="GO" id="GO:0016846">
    <property type="term" value="F:carbon-sulfur lyase activity"/>
    <property type="evidence" value="ECO:0007669"/>
    <property type="project" value="InterPro"/>
</dbReference>
<dbReference type="PANTHER" id="PTHR33337">
    <property type="entry name" value="GFA DOMAIN-CONTAINING PROTEIN"/>
    <property type="match status" value="1"/>
</dbReference>
<evidence type="ECO:0000259" key="5">
    <source>
        <dbReference type="PROSITE" id="PS51891"/>
    </source>
</evidence>
<evidence type="ECO:0000256" key="3">
    <source>
        <dbReference type="ARBA" id="ARBA00022833"/>
    </source>
</evidence>
<reference evidence="6 7" key="1">
    <citation type="submission" date="2018-06" db="EMBL/GenBank/DDBJ databases">
        <title>Genomic Encyclopedia of Type Strains, Phase IV (KMG-IV): sequencing the most valuable type-strain genomes for metagenomic binning, comparative biology and taxonomic classification.</title>
        <authorList>
            <person name="Goeker M."/>
        </authorList>
    </citation>
    <scope>NUCLEOTIDE SEQUENCE [LARGE SCALE GENOMIC DNA]</scope>
    <source>
        <strain evidence="6 7">DSM 25619</strain>
    </source>
</reference>
<comment type="similarity">
    <text evidence="1">Belongs to the Gfa family.</text>
</comment>
<evidence type="ECO:0000256" key="1">
    <source>
        <dbReference type="ARBA" id="ARBA00005495"/>
    </source>
</evidence>
<keyword evidence="7" id="KW-1185">Reference proteome</keyword>
<dbReference type="SUPFAM" id="SSF51316">
    <property type="entry name" value="Mss4-like"/>
    <property type="match status" value="1"/>
</dbReference>
<evidence type="ECO:0000256" key="2">
    <source>
        <dbReference type="ARBA" id="ARBA00022723"/>
    </source>
</evidence>
<evidence type="ECO:0000313" key="6">
    <source>
        <dbReference type="EMBL" id="RBO97783.1"/>
    </source>
</evidence>
<comment type="caution">
    <text evidence="6">The sequence shown here is derived from an EMBL/GenBank/DDBJ whole genome shotgun (WGS) entry which is preliminary data.</text>
</comment>
<dbReference type="Proteomes" id="UP000252893">
    <property type="component" value="Unassembled WGS sequence"/>
</dbReference>